<sequence>MAIKFLTEEWIKALMEEVNKSREYREAARSWEGDFYFIMETEGSETTPDELIKTGERIFNAKRLGKTPFRSHAGPGQAPVPAAEAAARRAHGGPCA</sequence>
<evidence type="ECO:0000256" key="1">
    <source>
        <dbReference type="SAM" id="MobiDB-lite"/>
    </source>
</evidence>
<gene>
    <name evidence="2" type="ORF">LCGC14_2466210</name>
</gene>
<evidence type="ECO:0000313" key="2">
    <source>
        <dbReference type="EMBL" id="KKL19363.1"/>
    </source>
</evidence>
<comment type="caution">
    <text evidence="2">The sequence shown here is derived from an EMBL/GenBank/DDBJ whole genome shotgun (WGS) entry which is preliminary data.</text>
</comment>
<dbReference type="EMBL" id="LAZR01038512">
    <property type="protein sequence ID" value="KKL19363.1"/>
    <property type="molecule type" value="Genomic_DNA"/>
</dbReference>
<proteinExistence type="predicted"/>
<dbReference type="InterPro" id="IPR036527">
    <property type="entry name" value="SCP2_sterol-bd_dom_sf"/>
</dbReference>
<name>A0A0F9E5P1_9ZZZZ</name>
<dbReference type="AlphaFoldDB" id="A0A0F9E5P1"/>
<dbReference type="Gene3D" id="3.30.1050.10">
    <property type="entry name" value="SCP2 sterol-binding domain"/>
    <property type="match status" value="1"/>
</dbReference>
<dbReference type="SUPFAM" id="SSF55718">
    <property type="entry name" value="SCP-like"/>
    <property type="match status" value="1"/>
</dbReference>
<reference evidence="2" key="1">
    <citation type="journal article" date="2015" name="Nature">
        <title>Complex archaea that bridge the gap between prokaryotes and eukaryotes.</title>
        <authorList>
            <person name="Spang A."/>
            <person name="Saw J.H."/>
            <person name="Jorgensen S.L."/>
            <person name="Zaremba-Niedzwiedzka K."/>
            <person name="Martijn J."/>
            <person name="Lind A.E."/>
            <person name="van Eijk R."/>
            <person name="Schleper C."/>
            <person name="Guy L."/>
            <person name="Ettema T.J."/>
        </authorList>
    </citation>
    <scope>NUCLEOTIDE SEQUENCE</scope>
</reference>
<feature type="compositionally biased region" description="Low complexity" evidence="1">
    <location>
        <begin position="73"/>
        <end position="85"/>
    </location>
</feature>
<feature type="region of interest" description="Disordered" evidence="1">
    <location>
        <begin position="64"/>
        <end position="96"/>
    </location>
</feature>
<accession>A0A0F9E5P1</accession>
<protein>
    <submittedName>
        <fullName evidence="2">Uncharacterized protein</fullName>
    </submittedName>
</protein>
<organism evidence="2">
    <name type="scientific">marine sediment metagenome</name>
    <dbReference type="NCBI Taxonomy" id="412755"/>
    <lineage>
        <taxon>unclassified sequences</taxon>
        <taxon>metagenomes</taxon>
        <taxon>ecological metagenomes</taxon>
    </lineage>
</organism>